<dbReference type="Gene3D" id="1.20.1530.20">
    <property type="match status" value="1"/>
</dbReference>
<evidence type="ECO:0000313" key="3">
    <source>
        <dbReference type="EMBL" id="PSS15622.1"/>
    </source>
</evidence>
<dbReference type="Gramene" id="PSS15622">
    <property type="protein sequence ID" value="PSS15622"/>
    <property type="gene ID" value="CEY00_Acc13114"/>
</dbReference>
<comment type="subcellular location">
    <subcellularLocation>
        <location evidence="1">Membrane</location>
        <topology evidence="1">Multi-pass membrane protein</topology>
    </subcellularLocation>
</comment>
<comment type="caution">
    <text evidence="3">The sequence shown here is derived from an EMBL/GenBank/DDBJ whole genome shotgun (WGS) entry which is preliminary data.</text>
</comment>
<evidence type="ECO:0000256" key="2">
    <source>
        <dbReference type="SAM" id="Phobius"/>
    </source>
</evidence>
<dbReference type="EMBL" id="NKQK01000012">
    <property type="protein sequence ID" value="PSS15622.1"/>
    <property type="molecule type" value="Genomic_DNA"/>
</dbReference>
<evidence type="ECO:0000256" key="1">
    <source>
        <dbReference type="ARBA" id="ARBA00004141"/>
    </source>
</evidence>
<dbReference type="GO" id="GO:0016020">
    <property type="term" value="C:membrane"/>
    <property type="evidence" value="ECO:0007669"/>
    <property type="project" value="UniProtKB-SubCell"/>
</dbReference>
<reference evidence="3 4" key="1">
    <citation type="submission" date="2017-07" db="EMBL/GenBank/DDBJ databases">
        <title>An improved, manually edited Actinidia chinensis var. chinensis (kiwifruit) genome highlights the challenges associated with draft genomes and gene prediction in plants.</title>
        <authorList>
            <person name="Pilkington S."/>
            <person name="Crowhurst R."/>
            <person name="Hilario E."/>
            <person name="Nardozza S."/>
            <person name="Fraser L."/>
            <person name="Peng Y."/>
            <person name="Gunaseelan K."/>
            <person name="Simpson R."/>
            <person name="Tahir J."/>
            <person name="Deroles S."/>
            <person name="Templeton K."/>
            <person name="Luo Z."/>
            <person name="Davy M."/>
            <person name="Cheng C."/>
            <person name="Mcneilage M."/>
            <person name="Scaglione D."/>
            <person name="Liu Y."/>
            <person name="Zhang Q."/>
            <person name="Datson P."/>
            <person name="De Silva N."/>
            <person name="Gardiner S."/>
            <person name="Bassett H."/>
            <person name="Chagne D."/>
            <person name="Mccallum J."/>
            <person name="Dzierzon H."/>
            <person name="Deng C."/>
            <person name="Wang Y.-Y."/>
            <person name="Barron N."/>
            <person name="Manako K."/>
            <person name="Bowen J."/>
            <person name="Foster T."/>
            <person name="Erridge Z."/>
            <person name="Tiffin H."/>
            <person name="Waite C."/>
            <person name="Davies K."/>
            <person name="Grierson E."/>
            <person name="Laing W."/>
            <person name="Kirk R."/>
            <person name="Chen X."/>
            <person name="Wood M."/>
            <person name="Montefiori M."/>
            <person name="Brummell D."/>
            <person name="Schwinn K."/>
            <person name="Catanach A."/>
            <person name="Fullerton C."/>
            <person name="Li D."/>
            <person name="Meiyalaghan S."/>
            <person name="Nieuwenhuizen N."/>
            <person name="Read N."/>
            <person name="Prakash R."/>
            <person name="Hunter D."/>
            <person name="Zhang H."/>
            <person name="Mckenzie M."/>
            <person name="Knabel M."/>
            <person name="Harris A."/>
            <person name="Allan A."/>
            <person name="Chen A."/>
            <person name="Janssen B."/>
            <person name="Plunkett B."/>
            <person name="Dwamena C."/>
            <person name="Voogd C."/>
            <person name="Leif D."/>
            <person name="Lafferty D."/>
            <person name="Souleyre E."/>
            <person name="Varkonyi-Gasic E."/>
            <person name="Gambi F."/>
            <person name="Hanley J."/>
            <person name="Yao J.-L."/>
            <person name="Cheung J."/>
            <person name="David K."/>
            <person name="Warren B."/>
            <person name="Marsh K."/>
            <person name="Snowden K."/>
            <person name="Lin-Wang K."/>
            <person name="Brian L."/>
            <person name="Martinez-Sanchez M."/>
            <person name="Wang M."/>
            <person name="Ileperuma N."/>
            <person name="Macnee N."/>
            <person name="Campin R."/>
            <person name="Mcatee P."/>
            <person name="Drummond R."/>
            <person name="Espley R."/>
            <person name="Ireland H."/>
            <person name="Wu R."/>
            <person name="Atkinson R."/>
            <person name="Karunairetnam S."/>
            <person name="Bulley S."/>
            <person name="Chunkath S."/>
            <person name="Hanley Z."/>
            <person name="Storey R."/>
            <person name="Thrimawithana A."/>
            <person name="Thomson S."/>
            <person name="David C."/>
            <person name="Testolin R."/>
        </authorList>
    </citation>
    <scope>NUCLEOTIDE SEQUENCE [LARGE SCALE GENOMIC DNA]</scope>
    <source>
        <strain evidence="4">cv. Red5</strain>
        <tissue evidence="3">Young leaf</tissue>
    </source>
</reference>
<feature type="transmembrane region" description="Helical" evidence="2">
    <location>
        <begin position="108"/>
        <end position="129"/>
    </location>
</feature>
<dbReference type="PANTHER" id="PTHR10361">
    <property type="entry name" value="SODIUM-BILE ACID COTRANSPORTER"/>
    <property type="match status" value="1"/>
</dbReference>
<keyword evidence="3" id="KW-0670">Pyruvate</keyword>
<dbReference type="InParanoid" id="A0A2R6QV54"/>
<feature type="transmembrane region" description="Helical" evidence="2">
    <location>
        <begin position="141"/>
        <end position="159"/>
    </location>
</feature>
<sequence>MASLSRFIAKDCRLQPCDAVYRPRICLLQRRLQRSLVDIRGAFSVSENGRGSLAIHSEPRRPIVALSAPILVPHPSRNSQVVCKAATNASSGDIPESAPSGMSQYERIIETLTTLFPLWVILGTILGIYKPAAVTWLETDLFTVGLGFLMLSMGLTLTFEDFRRCLRNPWTVRKNSLMWV</sequence>
<organism evidence="3 4">
    <name type="scientific">Actinidia chinensis var. chinensis</name>
    <name type="common">Chinese soft-hair kiwi</name>
    <dbReference type="NCBI Taxonomy" id="1590841"/>
    <lineage>
        <taxon>Eukaryota</taxon>
        <taxon>Viridiplantae</taxon>
        <taxon>Streptophyta</taxon>
        <taxon>Embryophyta</taxon>
        <taxon>Tracheophyta</taxon>
        <taxon>Spermatophyta</taxon>
        <taxon>Magnoliopsida</taxon>
        <taxon>eudicotyledons</taxon>
        <taxon>Gunneridae</taxon>
        <taxon>Pentapetalae</taxon>
        <taxon>asterids</taxon>
        <taxon>Ericales</taxon>
        <taxon>Actinidiaceae</taxon>
        <taxon>Actinidia</taxon>
    </lineage>
</organism>
<protein>
    <submittedName>
        <fullName evidence="3">Sodium/pyruvate cotransporter like</fullName>
    </submittedName>
</protein>
<evidence type="ECO:0000313" key="4">
    <source>
        <dbReference type="Proteomes" id="UP000241394"/>
    </source>
</evidence>
<dbReference type="AlphaFoldDB" id="A0A2R6QV54"/>
<keyword evidence="2" id="KW-1133">Transmembrane helix</keyword>
<dbReference type="PANTHER" id="PTHR10361:SF62">
    <property type="entry name" value="SODIUM_PYRUVATE COTRANSPORTER BASS2, CHLOROPLASTIC"/>
    <property type="match status" value="1"/>
</dbReference>
<dbReference type="OrthoDB" id="1716387at2759"/>
<dbReference type="Proteomes" id="UP000241394">
    <property type="component" value="Chromosome LG12"/>
</dbReference>
<keyword evidence="2" id="KW-0472">Membrane</keyword>
<dbReference type="STRING" id="1590841.A0A2R6QV54"/>
<dbReference type="InterPro" id="IPR004710">
    <property type="entry name" value="Bilac:Na_transpt"/>
</dbReference>
<keyword evidence="4" id="KW-1185">Reference proteome</keyword>
<name>A0A2R6QV54_ACTCC</name>
<accession>A0A2R6QV54</accession>
<reference evidence="4" key="2">
    <citation type="journal article" date="2018" name="BMC Genomics">
        <title>A manually annotated Actinidia chinensis var. chinensis (kiwifruit) genome highlights the challenges associated with draft genomes and gene prediction in plants.</title>
        <authorList>
            <person name="Pilkington S.M."/>
            <person name="Crowhurst R."/>
            <person name="Hilario E."/>
            <person name="Nardozza S."/>
            <person name="Fraser L."/>
            <person name="Peng Y."/>
            <person name="Gunaseelan K."/>
            <person name="Simpson R."/>
            <person name="Tahir J."/>
            <person name="Deroles S.C."/>
            <person name="Templeton K."/>
            <person name="Luo Z."/>
            <person name="Davy M."/>
            <person name="Cheng C."/>
            <person name="McNeilage M."/>
            <person name="Scaglione D."/>
            <person name="Liu Y."/>
            <person name="Zhang Q."/>
            <person name="Datson P."/>
            <person name="De Silva N."/>
            <person name="Gardiner S.E."/>
            <person name="Bassett H."/>
            <person name="Chagne D."/>
            <person name="McCallum J."/>
            <person name="Dzierzon H."/>
            <person name="Deng C."/>
            <person name="Wang Y.Y."/>
            <person name="Barron L."/>
            <person name="Manako K."/>
            <person name="Bowen J."/>
            <person name="Foster T.M."/>
            <person name="Erridge Z.A."/>
            <person name="Tiffin H."/>
            <person name="Waite C.N."/>
            <person name="Davies K.M."/>
            <person name="Grierson E.P."/>
            <person name="Laing W.A."/>
            <person name="Kirk R."/>
            <person name="Chen X."/>
            <person name="Wood M."/>
            <person name="Montefiori M."/>
            <person name="Brummell D.A."/>
            <person name="Schwinn K.E."/>
            <person name="Catanach A."/>
            <person name="Fullerton C."/>
            <person name="Li D."/>
            <person name="Meiyalaghan S."/>
            <person name="Nieuwenhuizen N."/>
            <person name="Read N."/>
            <person name="Prakash R."/>
            <person name="Hunter D."/>
            <person name="Zhang H."/>
            <person name="McKenzie M."/>
            <person name="Knabel M."/>
            <person name="Harris A."/>
            <person name="Allan A.C."/>
            <person name="Gleave A."/>
            <person name="Chen A."/>
            <person name="Janssen B.J."/>
            <person name="Plunkett B."/>
            <person name="Ampomah-Dwamena C."/>
            <person name="Voogd C."/>
            <person name="Leif D."/>
            <person name="Lafferty D."/>
            <person name="Souleyre E.J.F."/>
            <person name="Varkonyi-Gasic E."/>
            <person name="Gambi F."/>
            <person name="Hanley J."/>
            <person name="Yao J.L."/>
            <person name="Cheung J."/>
            <person name="David K.M."/>
            <person name="Warren B."/>
            <person name="Marsh K."/>
            <person name="Snowden K.C."/>
            <person name="Lin-Wang K."/>
            <person name="Brian L."/>
            <person name="Martinez-Sanchez M."/>
            <person name="Wang M."/>
            <person name="Ileperuma N."/>
            <person name="Macnee N."/>
            <person name="Campin R."/>
            <person name="McAtee P."/>
            <person name="Drummond R.S.M."/>
            <person name="Espley R.V."/>
            <person name="Ireland H.S."/>
            <person name="Wu R."/>
            <person name="Atkinson R.G."/>
            <person name="Karunairetnam S."/>
            <person name="Bulley S."/>
            <person name="Chunkath S."/>
            <person name="Hanley Z."/>
            <person name="Storey R."/>
            <person name="Thrimawithana A.H."/>
            <person name="Thomson S."/>
            <person name="David C."/>
            <person name="Testolin R."/>
            <person name="Huang H."/>
            <person name="Hellens R.P."/>
            <person name="Schaffer R.J."/>
        </authorList>
    </citation>
    <scope>NUCLEOTIDE SEQUENCE [LARGE SCALE GENOMIC DNA]</scope>
    <source>
        <strain evidence="4">cv. Red5</strain>
    </source>
</reference>
<keyword evidence="2" id="KW-0812">Transmembrane</keyword>
<dbReference type="InterPro" id="IPR038770">
    <property type="entry name" value="Na+/solute_symporter_sf"/>
</dbReference>
<gene>
    <name evidence="3" type="ORF">CEY00_Acc13114</name>
</gene>
<proteinExistence type="predicted"/>